<dbReference type="GO" id="GO:0016020">
    <property type="term" value="C:membrane"/>
    <property type="evidence" value="ECO:0007669"/>
    <property type="project" value="UniProtKB-SubCell"/>
</dbReference>
<dbReference type="Proteomes" id="UP001344447">
    <property type="component" value="Unassembled WGS sequence"/>
</dbReference>
<reference evidence="7 8" key="1">
    <citation type="submission" date="2023-11" db="EMBL/GenBank/DDBJ databases">
        <title>Dfirmibasis_genome.</title>
        <authorList>
            <person name="Edelbroek B."/>
            <person name="Kjellin J."/>
            <person name="Jerlstrom-Hultqvist J."/>
            <person name="Soderbom F."/>
        </authorList>
    </citation>
    <scope>NUCLEOTIDE SEQUENCE [LARGE SCALE GENOMIC DNA]</scope>
    <source>
        <strain evidence="7 8">TNS-C-14</strain>
    </source>
</reference>
<feature type="transmembrane region" description="Helical" evidence="6">
    <location>
        <begin position="102"/>
        <end position="124"/>
    </location>
</feature>
<protein>
    <recommendedName>
        <fullName evidence="9">Bax inhibitor 1</fullName>
    </recommendedName>
</protein>
<evidence type="ECO:0000256" key="1">
    <source>
        <dbReference type="ARBA" id="ARBA00004141"/>
    </source>
</evidence>
<keyword evidence="3 6" id="KW-0812">Transmembrane</keyword>
<evidence type="ECO:0000313" key="7">
    <source>
        <dbReference type="EMBL" id="KAK5578540.1"/>
    </source>
</evidence>
<comment type="caution">
    <text evidence="7">The sequence shown here is derived from an EMBL/GenBank/DDBJ whole genome shotgun (WGS) entry which is preliminary data.</text>
</comment>
<feature type="transmembrane region" description="Helical" evidence="6">
    <location>
        <begin position="158"/>
        <end position="183"/>
    </location>
</feature>
<name>A0AAN7YZL1_9MYCE</name>
<dbReference type="EMBL" id="JAVFKY010000003">
    <property type="protein sequence ID" value="KAK5578540.1"/>
    <property type="molecule type" value="Genomic_DNA"/>
</dbReference>
<feature type="transmembrane region" description="Helical" evidence="6">
    <location>
        <begin position="130"/>
        <end position="151"/>
    </location>
</feature>
<evidence type="ECO:0000256" key="3">
    <source>
        <dbReference type="ARBA" id="ARBA00022692"/>
    </source>
</evidence>
<feature type="transmembrane region" description="Helical" evidence="6">
    <location>
        <begin position="72"/>
        <end position="90"/>
    </location>
</feature>
<comment type="similarity">
    <text evidence="2 6">Belongs to the BI1 family.</text>
</comment>
<evidence type="ECO:0000256" key="6">
    <source>
        <dbReference type="RuleBase" id="RU004379"/>
    </source>
</evidence>
<dbReference type="AlphaFoldDB" id="A0AAN7YZL1"/>
<dbReference type="PANTHER" id="PTHR23291">
    <property type="entry name" value="BAX INHIBITOR-RELATED"/>
    <property type="match status" value="1"/>
</dbReference>
<evidence type="ECO:0000313" key="8">
    <source>
        <dbReference type="Proteomes" id="UP001344447"/>
    </source>
</evidence>
<evidence type="ECO:0000256" key="2">
    <source>
        <dbReference type="ARBA" id="ARBA00010350"/>
    </source>
</evidence>
<gene>
    <name evidence="7" type="ORF">RB653_008212</name>
</gene>
<evidence type="ECO:0000256" key="4">
    <source>
        <dbReference type="ARBA" id="ARBA00022989"/>
    </source>
</evidence>
<keyword evidence="8" id="KW-1185">Reference proteome</keyword>
<evidence type="ECO:0008006" key="9">
    <source>
        <dbReference type="Google" id="ProtNLM"/>
    </source>
</evidence>
<dbReference type="InterPro" id="IPR006214">
    <property type="entry name" value="Bax_inhibitor_1-related"/>
</dbReference>
<feature type="transmembrane region" description="Helical" evidence="6">
    <location>
        <begin position="46"/>
        <end position="66"/>
    </location>
</feature>
<sequence length="257" mass="29050">MASTSNRNFSSFFSPNMTNISIDEKIRIALQFNNLSKSTKETLTKVYCALSIGITVATIGVLFSMFIYRPNFLVNLLLVIGSSILFATAPRTQRYEHQVRRFALFNLVTFVTGISSSGLIEFYMDINPAIVLNAFIATSGIFISFTLFSLFTDKRLYIFIGSGLASLTLGIFVLSLTSLFTGYNETLDQFLVIAILATSVLFVIFDTQLMVHRIENMGEKDVLLHAFILFYDFVDLFRIILKILAKKENKNNNKSRR</sequence>
<proteinExistence type="inferred from homology"/>
<keyword evidence="4 6" id="KW-1133">Transmembrane helix</keyword>
<dbReference type="Pfam" id="PF01027">
    <property type="entry name" value="Bax1-I"/>
    <property type="match status" value="1"/>
</dbReference>
<organism evidence="7 8">
    <name type="scientific">Dictyostelium firmibasis</name>
    <dbReference type="NCBI Taxonomy" id="79012"/>
    <lineage>
        <taxon>Eukaryota</taxon>
        <taxon>Amoebozoa</taxon>
        <taxon>Evosea</taxon>
        <taxon>Eumycetozoa</taxon>
        <taxon>Dictyostelia</taxon>
        <taxon>Dictyosteliales</taxon>
        <taxon>Dictyosteliaceae</taxon>
        <taxon>Dictyostelium</taxon>
    </lineage>
</organism>
<dbReference type="PANTHER" id="PTHR23291:SF32">
    <property type="entry name" value="BAX INHIBITOR 1"/>
    <property type="match status" value="1"/>
</dbReference>
<feature type="transmembrane region" description="Helical" evidence="6">
    <location>
        <begin position="189"/>
        <end position="211"/>
    </location>
</feature>
<comment type="subcellular location">
    <subcellularLocation>
        <location evidence="1">Membrane</location>
        <topology evidence="1">Multi-pass membrane protein</topology>
    </subcellularLocation>
</comment>
<accession>A0AAN7YZL1</accession>
<evidence type="ECO:0000256" key="5">
    <source>
        <dbReference type="ARBA" id="ARBA00023136"/>
    </source>
</evidence>
<keyword evidence="5 6" id="KW-0472">Membrane</keyword>